<protein>
    <recommendedName>
        <fullName evidence="3">HECT-type E3 ubiquitin transferase</fullName>
        <ecNumber evidence="3">2.3.2.26</ecNumber>
    </recommendedName>
</protein>
<gene>
    <name evidence="9" type="ORF">PMAYCL1PPCAC_21067</name>
</gene>
<dbReference type="GO" id="GO:0005737">
    <property type="term" value="C:cytoplasm"/>
    <property type="evidence" value="ECO:0007669"/>
    <property type="project" value="UniProtKB-SubCell"/>
</dbReference>
<sequence>MLDMSLFSGEIRPRQYMHLECLRVFLVVPWLDFFLHPTAEIAKTFHVKFCTNLSDVKEDHMDCLNQWWLDVPVRHFRRLVVGLVAGLQALVNEGKREVQAYEILLSTLNLLHSINGASNRISHDTFYINNLAEKVDVQHDYVNWVQSEKTQKQTQFFWMKYPFVMNSVAKEQLLHVDSKIQQHMASMETNQVVSLFGMNLVVGDPFFTIEVRRDRILDDTLAALLNEHPSKMQKPMRVTFRGEEAEDHGGVRKEFFMILFERLLNPDFGMFTENEESRLSWFSAVPGDENSFNLVGILTALAIYNEILVPFPFPIGMFKLFLRRELTLEDLLELSPTEGKGLQSLLDYEGDDVEEVFCLTFTISFSVLGENFTVPLKNDGDNISVTNANRQEYVNLYVQKRMSEGPHDQIAIQSRRFCEGFFSIISNRVVNLFQPRELMELVIGNENYDWDLFKKIMQYKGVYHAGHPTIVAFWGAFFELTVDERKVFLQFLTGTYRLPVHGFTGFQAAIQPTASHLLPVAHTCFNLLDLPDLPDKKEQLRRLRVSIQQPTGFSLV</sequence>
<proteinExistence type="predicted"/>
<dbReference type="GO" id="GO:0061630">
    <property type="term" value="F:ubiquitin protein ligase activity"/>
    <property type="evidence" value="ECO:0007669"/>
    <property type="project" value="UniProtKB-EC"/>
</dbReference>
<keyword evidence="6 7" id="KW-0833">Ubl conjugation pathway</keyword>
<feature type="active site" description="Glycyl thioester intermediate" evidence="7">
    <location>
        <position position="524"/>
    </location>
</feature>
<dbReference type="PANTHER" id="PTHR45700:SF8">
    <property type="entry name" value="HECT-TYPE E3 UBIQUITIN TRANSFERASE"/>
    <property type="match status" value="1"/>
</dbReference>
<dbReference type="PROSITE" id="PS50237">
    <property type="entry name" value="HECT"/>
    <property type="match status" value="1"/>
</dbReference>
<dbReference type="Gene3D" id="3.90.1750.10">
    <property type="entry name" value="Hect, E3 ligase catalytic domains"/>
    <property type="match status" value="1"/>
</dbReference>
<dbReference type="InterPro" id="IPR035983">
    <property type="entry name" value="Hect_E3_ubiquitin_ligase"/>
</dbReference>
<evidence type="ECO:0000256" key="7">
    <source>
        <dbReference type="PROSITE-ProRule" id="PRU00104"/>
    </source>
</evidence>
<dbReference type="FunFam" id="3.30.2410.10:FF:000003">
    <property type="entry name" value="probable E3 ubiquitin-protein ligase HERC4 isoform X1"/>
    <property type="match status" value="1"/>
</dbReference>
<evidence type="ECO:0000256" key="2">
    <source>
        <dbReference type="ARBA" id="ARBA00004496"/>
    </source>
</evidence>
<keyword evidence="4" id="KW-0963">Cytoplasm</keyword>
<dbReference type="FunFam" id="3.30.2160.10:FF:000004">
    <property type="entry name" value="probable E3 ubiquitin-protein ligase HERC4 isoform X1"/>
    <property type="match status" value="1"/>
</dbReference>
<dbReference type="GO" id="GO:0000209">
    <property type="term" value="P:protein polyubiquitination"/>
    <property type="evidence" value="ECO:0007669"/>
    <property type="project" value="InterPro"/>
</dbReference>
<dbReference type="EC" id="2.3.2.26" evidence="3"/>
<dbReference type="CDD" id="cd00078">
    <property type="entry name" value="HECTc"/>
    <property type="match status" value="1"/>
</dbReference>
<dbReference type="SMART" id="SM00119">
    <property type="entry name" value="HECTc"/>
    <property type="match status" value="1"/>
</dbReference>
<name>A0AAN5CVN0_9BILA</name>
<comment type="catalytic activity">
    <reaction evidence="1">
        <text>S-ubiquitinyl-[E2 ubiquitin-conjugating enzyme]-L-cysteine + [acceptor protein]-L-lysine = [E2 ubiquitin-conjugating enzyme]-L-cysteine + N(6)-ubiquitinyl-[acceptor protein]-L-lysine.</text>
        <dbReference type="EC" id="2.3.2.26"/>
    </reaction>
</comment>
<feature type="domain" description="HECT" evidence="8">
    <location>
        <begin position="228"/>
        <end position="556"/>
    </location>
</feature>
<dbReference type="InterPro" id="IPR044611">
    <property type="entry name" value="E3A/B/C-like"/>
</dbReference>
<evidence type="ECO:0000256" key="4">
    <source>
        <dbReference type="ARBA" id="ARBA00022490"/>
    </source>
</evidence>
<evidence type="ECO:0000259" key="8">
    <source>
        <dbReference type="PROSITE" id="PS50237"/>
    </source>
</evidence>
<organism evidence="9 10">
    <name type="scientific">Pristionchus mayeri</name>
    <dbReference type="NCBI Taxonomy" id="1317129"/>
    <lineage>
        <taxon>Eukaryota</taxon>
        <taxon>Metazoa</taxon>
        <taxon>Ecdysozoa</taxon>
        <taxon>Nematoda</taxon>
        <taxon>Chromadorea</taxon>
        <taxon>Rhabditida</taxon>
        <taxon>Rhabditina</taxon>
        <taxon>Diplogasteromorpha</taxon>
        <taxon>Diplogasteroidea</taxon>
        <taxon>Neodiplogasteridae</taxon>
        <taxon>Pristionchus</taxon>
    </lineage>
</organism>
<comment type="caution">
    <text evidence="9">The sequence shown here is derived from an EMBL/GenBank/DDBJ whole genome shotgun (WGS) entry which is preliminary data.</text>
</comment>
<comment type="subcellular location">
    <subcellularLocation>
        <location evidence="2">Cytoplasm</location>
    </subcellularLocation>
</comment>
<keyword evidence="10" id="KW-1185">Reference proteome</keyword>
<evidence type="ECO:0000256" key="6">
    <source>
        <dbReference type="ARBA" id="ARBA00022786"/>
    </source>
</evidence>
<reference evidence="10" key="1">
    <citation type="submission" date="2022-10" db="EMBL/GenBank/DDBJ databases">
        <title>Genome assembly of Pristionchus species.</title>
        <authorList>
            <person name="Yoshida K."/>
            <person name="Sommer R.J."/>
        </authorList>
    </citation>
    <scope>NUCLEOTIDE SEQUENCE [LARGE SCALE GENOMIC DNA]</scope>
    <source>
        <strain evidence="10">RS5460</strain>
    </source>
</reference>
<accession>A0AAN5CVN0</accession>
<evidence type="ECO:0000313" key="10">
    <source>
        <dbReference type="Proteomes" id="UP001328107"/>
    </source>
</evidence>
<dbReference type="InterPro" id="IPR000569">
    <property type="entry name" value="HECT_dom"/>
</dbReference>
<dbReference type="EMBL" id="BTRK01000005">
    <property type="protein sequence ID" value="GMR50872.1"/>
    <property type="molecule type" value="Genomic_DNA"/>
</dbReference>
<dbReference type="Gene3D" id="3.30.2410.10">
    <property type="entry name" value="Hect, E3 ligase catalytic domain"/>
    <property type="match status" value="1"/>
</dbReference>
<evidence type="ECO:0000256" key="5">
    <source>
        <dbReference type="ARBA" id="ARBA00022679"/>
    </source>
</evidence>
<dbReference type="Pfam" id="PF00632">
    <property type="entry name" value="HECT"/>
    <property type="match status" value="1"/>
</dbReference>
<keyword evidence="5" id="KW-0808">Transferase</keyword>
<dbReference type="AlphaFoldDB" id="A0AAN5CVN0"/>
<evidence type="ECO:0000256" key="1">
    <source>
        <dbReference type="ARBA" id="ARBA00000885"/>
    </source>
</evidence>
<dbReference type="PANTHER" id="PTHR45700">
    <property type="entry name" value="UBIQUITIN-PROTEIN LIGASE E3C"/>
    <property type="match status" value="1"/>
</dbReference>
<evidence type="ECO:0000313" key="9">
    <source>
        <dbReference type="EMBL" id="GMR50872.1"/>
    </source>
</evidence>
<dbReference type="Gene3D" id="3.30.2160.10">
    <property type="entry name" value="Hect, E3 ligase catalytic domain"/>
    <property type="match status" value="1"/>
</dbReference>
<dbReference type="Proteomes" id="UP001328107">
    <property type="component" value="Unassembled WGS sequence"/>
</dbReference>
<evidence type="ECO:0000256" key="3">
    <source>
        <dbReference type="ARBA" id="ARBA00012485"/>
    </source>
</evidence>
<dbReference type="SUPFAM" id="SSF56204">
    <property type="entry name" value="Hect, E3 ligase catalytic domain"/>
    <property type="match status" value="1"/>
</dbReference>